<gene>
    <name evidence="2" type="ORF">ABUW04_00250</name>
</gene>
<evidence type="ECO:0000256" key="1">
    <source>
        <dbReference type="SAM" id="SignalP"/>
    </source>
</evidence>
<keyword evidence="3" id="KW-1185">Reference proteome</keyword>
<evidence type="ECO:0000313" key="2">
    <source>
        <dbReference type="EMBL" id="MFC1436673.1"/>
    </source>
</evidence>
<comment type="caution">
    <text evidence="2">The sequence shown here is derived from an EMBL/GenBank/DDBJ whole genome shotgun (WGS) entry which is preliminary data.</text>
</comment>
<sequence>MGRFKRLTVTMATGLALAAAGLVGTAGTAHADGDCGATWNNVGSPANLYFYDRTISQYVYAGQVEQEYQNCGGGVVNARAHFQWSGWFQYEYSNSAVIVRLYATNSSDQGAEEGLTNRKDVYSDAVEIHHANPDAWQAQASLYGCNPGYAAGTYWYYGTGSDWGTPSTGYC</sequence>
<protein>
    <recommendedName>
        <fullName evidence="4">Secreted protein</fullName>
    </recommendedName>
</protein>
<name>A0ABV6XEI8_9ACTN</name>
<feature type="chain" id="PRO_5045691053" description="Secreted protein" evidence="1">
    <location>
        <begin position="32"/>
        <end position="171"/>
    </location>
</feature>
<dbReference type="RefSeq" id="WP_380561472.1">
    <property type="nucleotide sequence ID" value="NZ_JBEUKS010000001.1"/>
</dbReference>
<keyword evidence="1" id="KW-0732">Signal</keyword>
<accession>A0ABV6XEI8</accession>
<proteinExistence type="predicted"/>
<evidence type="ECO:0008006" key="4">
    <source>
        <dbReference type="Google" id="ProtNLM"/>
    </source>
</evidence>
<organism evidence="2 3">
    <name type="scientific">Streptacidiphilus jeojiensis</name>
    <dbReference type="NCBI Taxonomy" id="3229225"/>
    <lineage>
        <taxon>Bacteria</taxon>
        <taxon>Bacillati</taxon>
        <taxon>Actinomycetota</taxon>
        <taxon>Actinomycetes</taxon>
        <taxon>Kitasatosporales</taxon>
        <taxon>Streptomycetaceae</taxon>
        <taxon>Streptacidiphilus</taxon>
    </lineage>
</organism>
<dbReference type="Proteomes" id="UP001592581">
    <property type="component" value="Unassembled WGS sequence"/>
</dbReference>
<evidence type="ECO:0000313" key="3">
    <source>
        <dbReference type="Proteomes" id="UP001592581"/>
    </source>
</evidence>
<feature type="signal peptide" evidence="1">
    <location>
        <begin position="1"/>
        <end position="31"/>
    </location>
</feature>
<reference evidence="2 3" key="1">
    <citation type="submission" date="2024-06" db="EMBL/GenBank/DDBJ databases">
        <authorList>
            <person name="Lee S.D."/>
        </authorList>
    </citation>
    <scope>NUCLEOTIDE SEQUENCE [LARGE SCALE GENOMIC DNA]</scope>
    <source>
        <strain evidence="2 3">N1-10</strain>
    </source>
</reference>
<dbReference type="EMBL" id="JBEUKS010000001">
    <property type="protein sequence ID" value="MFC1436673.1"/>
    <property type="molecule type" value="Genomic_DNA"/>
</dbReference>